<feature type="compositionally biased region" description="Basic residues" evidence="2">
    <location>
        <begin position="239"/>
        <end position="248"/>
    </location>
</feature>
<dbReference type="PROSITE" id="PS50076">
    <property type="entry name" value="DNAJ_2"/>
    <property type="match status" value="1"/>
</dbReference>
<dbReference type="CDD" id="cd06257">
    <property type="entry name" value="DnaJ"/>
    <property type="match status" value="1"/>
</dbReference>
<evidence type="ECO:0000313" key="5">
    <source>
        <dbReference type="Proteomes" id="UP001175227"/>
    </source>
</evidence>
<dbReference type="AlphaFoldDB" id="A0AA39PRA1"/>
<evidence type="ECO:0000256" key="2">
    <source>
        <dbReference type="SAM" id="MobiDB-lite"/>
    </source>
</evidence>
<dbReference type="Pfam" id="PF00226">
    <property type="entry name" value="DnaJ"/>
    <property type="match status" value="1"/>
</dbReference>
<protein>
    <recommendedName>
        <fullName evidence="3">J domain-containing protein</fullName>
    </recommendedName>
</protein>
<sequence>MLIALQFLTSHSNQSTLPELSRRIVWAKLHQTSGPDSRLALLPQQLHIVIQTRCASTSSGPFPFPAHPHPTPHQIFHLPYNASQQDIKARYYELVRHHHPDSLSCRELPSSDRQARFQAIAHAYDTLRGKNPQTGTRRDWGEYADELQRRKKRWERQQSARYNYAHPPRYKWESNADDRWKDNMILTIGIVASRFQCRTLVVLFTPTMHKTRQKHLETASDYSKVRAEAMEEGEERRQSMKYRVKAMKPQKDDRDGPTDVNT</sequence>
<gene>
    <name evidence="4" type="ORF">IW261DRAFT_1557579</name>
</gene>
<dbReference type="PANTHER" id="PTHR44145">
    <property type="entry name" value="DNAJ HOMOLOG SUBFAMILY A MEMBER 3, MITOCHONDRIAL"/>
    <property type="match status" value="1"/>
</dbReference>
<comment type="caution">
    <text evidence="4">The sequence shown here is derived from an EMBL/GenBank/DDBJ whole genome shotgun (WGS) entry which is preliminary data.</text>
</comment>
<name>A0AA39PRA1_9AGAR</name>
<dbReference type="Gene3D" id="1.10.287.110">
    <property type="entry name" value="DnaJ domain"/>
    <property type="match status" value="1"/>
</dbReference>
<dbReference type="InterPro" id="IPR051938">
    <property type="entry name" value="Apopto_cytoskel_mod"/>
</dbReference>
<evidence type="ECO:0000313" key="4">
    <source>
        <dbReference type="EMBL" id="KAK0489078.1"/>
    </source>
</evidence>
<dbReference type="PANTHER" id="PTHR44145:SF3">
    <property type="entry name" value="DNAJ HOMOLOG SUBFAMILY A MEMBER 3, MITOCHONDRIAL"/>
    <property type="match status" value="1"/>
</dbReference>
<dbReference type="InterPro" id="IPR001623">
    <property type="entry name" value="DnaJ_domain"/>
</dbReference>
<feature type="compositionally biased region" description="Basic and acidic residues" evidence="2">
    <location>
        <begin position="249"/>
        <end position="262"/>
    </location>
</feature>
<feature type="compositionally biased region" description="Basic and acidic residues" evidence="2">
    <location>
        <begin position="228"/>
        <end position="238"/>
    </location>
</feature>
<keyword evidence="1" id="KW-0143">Chaperone</keyword>
<keyword evidence="5" id="KW-1185">Reference proteome</keyword>
<reference evidence="4" key="1">
    <citation type="submission" date="2023-06" db="EMBL/GenBank/DDBJ databases">
        <authorList>
            <consortium name="Lawrence Berkeley National Laboratory"/>
            <person name="Ahrendt S."/>
            <person name="Sahu N."/>
            <person name="Indic B."/>
            <person name="Wong-Bajracharya J."/>
            <person name="Merenyi Z."/>
            <person name="Ke H.-M."/>
            <person name="Monk M."/>
            <person name="Kocsube S."/>
            <person name="Drula E."/>
            <person name="Lipzen A."/>
            <person name="Balint B."/>
            <person name="Henrissat B."/>
            <person name="Andreopoulos B."/>
            <person name="Martin F.M."/>
            <person name="Harder C.B."/>
            <person name="Rigling D."/>
            <person name="Ford K.L."/>
            <person name="Foster G.D."/>
            <person name="Pangilinan J."/>
            <person name="Papanicolaou A."/>
            <person name="Barry K."/>
            <person name="LaButti K."/>
            <person name="Viragh M."/>
            <person name="Koriabine M."/>
            <person name="Yan M."/>
            <person name="Riley R."/>
            <person name="Champramary S."/>
            <person name="Plett K.L."/>
            <person name="Tsai I.J."/>
            <person name="Slot J."/>
            <person name="Sipos G."/>
            <person name="Plett J."/>
            <person name="Nagy L.G."/>
            <person name="Grigoriev I.V."/>
        </authorList>
    </citation>
    <scope>NUCLEOTIDE SEQUENCE</scope>
    <source>
        <strain evidence="4">ICMP 16352</strain>
    </source>
</reference>
<dbReference type="Proteomes" id="UP001175227">
    <property type="component" value="Unassembled WGS sequence"/>
</dbReference>
<feature type="region of interest" description="Disordered" evidence="2">
    <location>
        <begin position="228"/>
        <end position="262"/>
    </location>
</feature>
<accession>A0AA39PRA1</accession>
<proteinExistence type="predicted"/>
<organism evidence="4 5">
    <name type="scientific">Armillaria novae-zelandiae</name>
    <dbReference type="NCBI Taxonomy" id="153914"/>
    <lineage>
        <taxon>Eukaryota</taxon>
        <taxon>Fungi</taxon>
        <taxon>Dikarya</taxon>
        <taxon>Basidiomycota</taxon>
        <taxon>Agaricomycotina</taxon>
        <taxon>Agaricomycetes</taxon>
        <taxon>Agaricomycetidae</taxon>
        <taxon>Agaricales</taxon>
        <taxon>Marasmiineae</taxon>
        <taxon>Physalacriaceae</taxon>
        <taxon>Armillaria</taxon>
    </lineage>
</organism>
<dbReference type="EMBL" id="JAUEPR010000002">
    <property type="protein sequence ID" value="KAK0489078.1"/>
    <property type="molecule type" value="Genomic_DNA"/>
</dbReference>
<dbReference type="InterPro" id="IPR036869">
    <property type="entry name" value="J_dom_sf"/>
</dbReference>
<dbReference type="SUPFAM" id="SSF46565">
    <property type="entry name" value="Chaperone J-domain"/>
    <property type="match status" value="1"/>
</dbReference>
<dbReference type="SMART" id="SM00271">
    <property type="entry name" value="DnaJ"/>
    <property type="match status" value="1"/>
</dbReference>
<feature type="domain" description="J" evidence="3">
    <location>
        <begin position="71"/>
        <end position="144"/>
    </location>
</feature>
<evidence type="ECO:0000259" key="3">
    <source>
        <dbReference type="PROSITE" id="PS50076"/>
    </source>
</evidence>
<evidence type="ECO:0000256" key="1">
    <source>
        <dbReference type="ARBA" id="ARBA00023186"/>
    </source>
</evidence>